<dbReference type="InterPro" id="IPR012933">
    <property type="entry name" value="HicA_mRNA_interferase"/>
</dbReference>
<accession>X1IXP1</accession>
<evidence type="ECO:0000313" key="7">
    <source>
        <dbReference type="EMBL" id="GAH74000.1"/>
    </source>
</evidence>
<dbReference type="AlphaFoldDB" id="X1IXP1"/>
<reference evidence="7" key="1">
    <citation type="journal article" date="2014" name="Front. Microbiol.">
        <title>High frequency of phylogenetically diverse reductive dehalogenase-homologous genes in deep subseafloor sedimentary metagenomes.</title>
        <authorList>
            <person name="Kawai M."/>
            <person name="Futagami T."/>
            <person name="Toyoda A."/>
            <person name="Takaki Y."/>
            <person name="Nishi S."/>
            <person name="Hori S."/>
            <person name="Arai W."/>
            <person name="Tsubouchi T."/>
            <person name="Morono Y."/>
            <person name="Uchiyama I."/>
            <person name="Ito T."/>
            <person name="Fujiyama A."/>
            <person name="Inagaki F."/>
            <person name="Takami H."/>
        </authorList>
    </citation>
    <scope>NUCLEOTIDE SEQUENCE</scope>
    <source>
        <strain evidence="7">Expedition CK06-06</strain>
    </source>
</reference>
<dbReference type="Pfam" id="PF07927">
    <property type="entry name" value="HicA_toxin"/>
    <property type="match status" value="1"/>
</dbReference>
<dbReference type="InterPro" id="IPR038570">
    <property type="entry name" value="HicA_sf"/>
</dbReference>
<keyword evidence="4" id="KW-0378">Hydrolase</keyword>
<dbReference type="PANTHER" id="PTHR34873:SF3">
    <property type="entry name" value="ADDICTION MODULE TOXIN, HICA FAMILY"/>
    <property type="match status" value="1"/>
</dbReference>
<dbReference type="GO" id="GO:0003729">
    <property type="term" value="F:mRNA binding"/>
    <property type="evidence" value="ECO:0007669"/>
    <property type="project" value="InterPro"/>
</dbReference>
<keyword evidence="1" id="KW-1277">Toxin-antitoxin system</keyword>
<dbReference type="PANTHER" id="PTHR34873">
    <property type="entry name" value="SSR1766 PROTEIN"/>
    <property type="match status" value="1"/>
</dbReference>
<dbReference type="SUPFAM" id="SSF54786">
    <property type="entry name" value="YcfA/nrd intein domain"/>
    <property type="match status" value="1"/>
</dbReference>
<evidence type="ECO:0000256" key="2">
    <source>
        <dbReference type="ARBA" id="ARBA00022722"/>
    </source>
</evidence>
<evidence type="ECO:0000256" key="1">
    <source>
        <dbReference type="ARBA" id="ARBA00022649"/>
    </source>
</evidence>
<keyword evidence="2" id="KW-0540">Nuclease</keyword>
<name>X1IXP1_9ZZZZ</name>
<evidence type="ECO:0000256" key="4">
    <source>
        <dbReference type="ARBA" id="ARBA00022801"/>
    </source>
</evidence>
<keyword evidence="6" id="KW-0346">Stress response</keyword>
<protein>
    <recommendedName>
        <fullName evidence="8">Addiction module toxin, HicA family</fullName>
    </recommendedName>
</protein>
<dbReference type="GO" id="GO:0004519">
    <property type="term" value="F:endonuclease activity"/>
    <property type="evidence" value="ECO:0007669"/>
    <property type="project" value="UniProtKB-KW"/>
</dbReference>
<dbReference type="EMBL" id="BARU01027421">
    <property type="protein sequence ID" value="GAH74000.1"/>
    <property type="molecule type" value="Genomic_DNA"/>
</dbReference>
<dbReference type="Gene3D" id="3.30.920.30">
    <property type="entry name" value="Hypothetical protein"/>
    <property type="match status" value="1"/>
</dbReference>
<evidence type="ECO:0000256" key="6">
    <source>
        <dbReference type="ARBA" id="ARBA00023016"/>
    </source>
</evidence>
<gene>
    <name evidence="7" type="ORF">S03H2_43898</name>
</gene>
<comment type="caution">
    <text evidence="7">The sequence shown here is derived from an EMBL/GenBank/DDBJ whole genome shotgun (WGS) entry which is preliminary data.</text>
</comment>
<sequence length="75" mass="8393">MTAVPVVPARKLIAVLQGLGFQEIRSRGSHHRFVHPDGRKTTVAVHKGRDLPRGLLRKIVTQDVGIDMEEFVKLL</sequence>
<evidence type="ECO:0000256" key="3">
    <source>
        <dbReference type="ARBA" id="ARBA00022759"/>
    </source>
</evidence>
<keyword evidence="5" id="KW-0694">RNA-binding</keyword>
<organism evidence="7">
    <name type="scientific">marine sediment metagenome</name>
    <dbReference type="NCBI Taxonomy" id="412755"/>
    <lineage>
        <taxon>unclassified sequences</taxon>
        <taxon>metagenomes</taxon>
        <taxon>ecological metagenomes</taxon>
    </lineage>
</organism>
<proteinExistence type="predicted"/>
<evidence type="ECO:0000256" key="5">
    <source>
        <dbReference type="ARBA" id="ARBA00022884"/>
    </source>
</evidence>
<evidence type="ECO:0008006" key="8">
    <source>
        <dbReference type="Google" id="ProtNLM"/>
    </source>
</evidence>
<dbReference type="GO" id="GO:0016787">
    <property type="term" value="F:hydrolase activity"/>
    <property type="evidence" value="ECO:0007669"/>
    <property type="project" value="UniProtKB-KW"/>
</dbReference>
<keyword evidence="3" id="KW-0255">Endonuclease</keyword>